<comment type="caution">
    <text evidence="1">The sequence shown here is derived from an EMBL/GenBank/DDBJ whole genome shotgun (WGS) entry which is preliminary data.</text>
</comment>
<gene>
    <name evidence="1" type="ORF">M8N44_00900</name>
</gene>
<evidence type="ECO:0000313" key="1">
    <source>
        <dbReference type="EMBL" id="MCL6655875.1"/>
    </source>
</evidence>
<sequence length="132" mass="13831">MNPIRHTRKDELLTARMNMPGTGKAVYSEVLDAGQTGGIDEMAIVIEHEDLPALAAGKKITLTLEASEDGESWAEVPGFSLAPTAGEAAGALANSISGRVPYDMGRYIRLKAVADASSGDNTAANCELSIRV</sequence>
<accession>A0ABT0R430</accession>
<keyword evidence="2" id="KW-1185">Reference proteome</keyword>
<organism evidence="1 2">
    <name type="scientific">Akkermansia massiliensis</name>
    <dbReference type="NCBI Taxonomy" id="2927224"/>
    <lineage>
        <taxon>Bacteria</taxon>
        <taxon>Pseudomonadati</taxon>
        <taxon>Verrucomicrobiota</taxon>
        <taxon>Verrucomicrobiia</taxon>
        <taxon>Verrucomicrobiales</taxon>
        <taxon>Akkermansiaceae</taxon>
        <taxon>Akkermansia</taxon>
    </lineage>
</organism>
<proteinExistence type="predicted"/>
<protein>
    <submittedName>
        <fullName evidence="1">Uncharacterized protein</fullName>
    </submittedName>
</protein>
<dbReference type="RefSeq" id="WP_215709475.1">
    <property type="nucleotide sequence ID" value="NZ_CP072019.1"/>
</dbReference>
<dbReference type="GeneID" id="84022395"/>
<dbReference type="EMBL" id="JAMGSI010000001">
    <property type="protein sequence ID" value="MCL6655875.1"/>
    <property type="molecule type" value="Genomic_DNA"/>
</dbReference>
<dbReference type="Proteomes" id="UP001202031">
    <property type="component" value="Unassembled WGS sequence"/>
</dbReference>
<reference evidence="1 2" key="1">
    <citation type="submission" date="2022-03" db="EMBL/GenBank/DDBJ databases">
        <title>Taxonomic description of new species and reclassification of some bacterial strains.</title>
        <authorList>
            <person name="Ndongo S."/>
        </authorList>
    </citation>
    <scope>NUCLEOTIDE SEQUENCE [LARGE SCALE GENOMIC DNA]</scope>
    <source>
        <strain evidence="1 2">Marseille-P6666</strain>
    </source>
</reference>
<evidence type="ECO:0000313" key="2">
    <source>
        <dbReference type="Proteomes" id="UP001202031"/>
    </source>
</evidence>
<dbReference type="Gene3D" id="2.60.120.1110">
    <property type="match status" value="1"/>
</dbReference>
<name>A0ABT0R430_9BACT</name>